<keyword evidence="1" id="KW-0812">Transmembrane</keyword>
<keyword evidence="1" id="KW-0472">Membrane</keyword>
<dbReference type="Proteomes" id="UP001157006">
    <property type="component" value="Chromosome 1L"/>
</dbReference>
<keyword evidence="1" id="KW-1133">Transmembrane helix</keyword>
<keyword evidence="3" id="KW-1185">Reference proteome</keyword>
<protein>
    <submittedName>
        <fullName evidence="2">Uncharacterized protein</fullName>
    </submittedName>
</protein>
<proteinExistence type="predicted"/>
<gene>
    <name evidence="2" type="ORF">VFH_I466040</name>
</gene>
<accession>A0AAV0YZT4</accession>
<dbReference type="EMBL" id="OX451736">
    <property type="protein sequence ID" value="CAI8590962.1"/>
    <property type="molecule type" value="Genomic_DNA"/>
</dbReference>
<reference evidence="2 3" key="1">
    <citation type="submission" date="2023-01" db="EMBL/GenBank/DDBJ databases">
        <authorList>
            <person name="Kreplak J."/>
        </authorList>
    </citation>
    <scope>NUCLEOTIDE SEQUENCE [LARGE SCALE GENOMIC DNA]</scope>
</reference>
<sequence length="119" mass="13792">MIVTTIIFGAVFWQKGKEINTHRDLFNVFGSINVFFYGLFICTASLLSTAVYTIFILFSGFLILGPISGSRMKIAGRFIVIYFVDWYRWLIVVKMLQRLTRSLMALAVLRQRVKVNVWI</sequence>
<evidence type="ECO:0000313" key="2">
    <source>
        <dbReference type="EMBL" id="CAI8590962.1"/>
    </source>
</evidence>
<feature type="transmembrane region" description="Helical" evidence="1">
    <location>
        <begin position="34"/>
        <end position="64"/>
    </location>
</feature>
<name>A0AAV0YZT4_VICFA</name>
<dbReference type="AlphaFoldDB" id="A0AAV0YZT4"/>
<organism evidence="2 3">
    <name type="scientific">Vicia faba</name>
    <name type="common">Broad bean</name>
    <name type="synonym">Faba vulgaris</name>
    <dbReference type="NCBI Taxonomy" id="3906"/>
    <lineage>
        <taxon>Eukaryota</taxon>
        <taxon>Viridiplantae</taxon>
        <taxon>Streptophyta</taxon>
        <taxon>Embryophyta</taxon>
        <taxon>Tracheophyta</taxon>
        <taxon>Spermatophyta</taxon>
        <taxon>Magnoliopsida</taxon>
        <taxon>eudicotyledons</taxon>
        <taxon>Gunneridae</taxon>
        <taxon>Pentapetalae</taxon>
        <taxon>rosids</taxon>
        <taxon>fabids</taxon>
        <taxon>Fabales</taxon>
        <taxon>Fabaceae</taxon>
        <taxon>Papilionoideae</taxon>
        <taxon>50 kb inversion clade</taxon>
        <taxon>NPAAA clade</taxon>
        <taxon>Hologalegina</taxon>
        <taxon>IRL clade</taxon>
        <taxon>Fabeae</taxon>
        <taxon>Vicia</taxon>
    </lineage>
</organism>
<evidence type="ECO:0000313" key="3">
    <source>
        <dbReference type="Proteomes" id="UP001157006"/>
    </source>
</evidence>
<evidence type="ECO:0000256" key="1">
    <source>
        <dbReference type="SAM" id="Phobius"/>
    </source>
</evidence>